<evidence type="ECO:0000313" key="4">
    <source>
        <dbReference type="Proteomes" id="UP000306954"/>
    </source>
</evidence>
<keyword evidence="1" id="KW-0175">Coiled coil</keyword>
<feature type="compositionally biased region" description="Low complexity" evidence="2">
    <location>
        <begin position="572"/>
        <end position="581"/>
    </location>
</feature>
<name>A0A4T0HRN5_WALIC</name>
<gene>
    <name evidence="3" type="ORF">E3P90_00559</name>
</gene>
<feature type="compositionally biased region" description="Polar residues" evidence="2">
    <location>
        <begin position="677"/>
        <end position="699"/>
    </location>
</feature>
<feature type="compositionally biased region" description="Polar residues" evidence="2">
    <location>
        <begin position="719"/>
        <end position="729"/>
    </location>
</feature>
<feature type="region of interest" description="Disordered" evidence="2">
    <location>
        <begin position="716"/>
        <end position="741"/>
    </location>
</feature>
<dbReference type="OMA" id="ERMATSE"/>
<reference evidence="3 4" key="1">
    <citation type="submission" date="2019-03" db="EMBL/GenBank/DDBJ databases">
        <title>Sequencing 23 genomes of Wallemia ichthyophaga.</title>
        <authorList>
            <person name="Gostincar C."/>
        </authorList>
    </citation>
    <scope>NUCLEOTIDE SEQUENCE [LARGE SCALE GENOMIC DNA]</scope>
    <source>
        <strain evidence="3 4">EXF-8621</strain>
    </source>
</reference>
<feature type="region of interest" description="Disordered" evidence="2">
    <location>
        <begin position="1"/>
        <end position="97"/>
    </location>
</feature>
<dbReference type="SUPFAM" id="SSF57997">
    <property type="entry name" value="Tropomyosin"/>
    <property type="match status" value="1"/>
</dbReference>
<accession>A0A4T0HRN5</accession>
<sequence>MIKSIYSRQHSSTTPPNTPPVPQLKKSILKENGTPAKGNSVRFFSRDANSSTPSFEKPKESDNHNLPSLDIISNSPNPFSRPMPANHPASIQDDSLVDEQVKDIPRSSPPKLESDGADSLVDSAVDLERLRLLEDVVDALKNELDVERQRHQSAQNEVERISNVLDNNHVEDQLKSMQTSYQTLKDKITDKIKHYETEISVYNTRIEHLESSNQSLESTNSSLSNTNTTLESENISYKNTLTELQSTRQELERALDITREEHNSALTARDEERAHSDSLAVKLSELHKKLEGLQKIIANRSNEQMLSQLKQLRDNSMEQLAEMHDELANQRDKYEAQIHTLQTQLNESLDERIKQEHKSSTLSHQVETMEAELRSADEEMANSFNSHQVELNALRSRIEELSDMQRQHEIENQNQAPTMEMQQEMQQLNISMEQFKEHTAALEKELSDSQRILHNERSQSENVFERLSALQAEYDDLSEMNMELEKSQIRLQKEITSSGKYHDQSHVIEKLTRDMERYKQAHNNDELVIDKLQGENARLVEDFENIKIALQAKQQEVHSVRRISGVQKLLTSDDTTMNSSRRTSRRSSGFEGKLPSRPAMLRRESNPPRDDRPSEVLRRSATTPSTDVPPRPPTLQGSRRRKSEAMRTFLGSSTSTVKPLSNRTGILERSPSPPPSNTTHSSINVSHGQNQDIRSPSFINGVQDQHHDAHAQLERMATSELSFDSSTPSLPELSGQLSFEV</sequence>
<dbReference type="AlphaFoldDB" id="A0A4T0HRN5"/>
<feature type="region of interest" description="Disordered" evidence="2">
    <location>
        <begin position="571"/>
        <end position="699"/>
    </location>
</feature>
<comment type="caution">
    <text evidence="3">The sequence shown here is derived from an EMBL/GenBank/DDBJ whole genome shotgun (WGS) entry which is preliminary data.</text>
</comment>
<feature type="compositionally biased region" description="Polar residues" evidence="2">
    <location>
        <begin position="650"/>
        <end position="664"/>
    </location>
</feature>
<organism evidence="3 4">
    <name type="scientific">Wallemia ichthyophaga</name>
    <dbReference type="NCBI Taxonomy" id="245174"/>
    <lineage>
        <taxon>Eukaryota</taxon>
        <taxon>Fungi</taxon>
        <taxon>Dikarya</taxon>
        <taxon>Basidiomycota</taxon>
        <taxon>Wallemiomycotina</taxon>
        <taxon>Wallemiomycetes</taxon>
        <taxon>Wallemiales</taxon>
        <taxon>Wallemiaceae</taxon>
        <taxon>Wallemia</taxon>
    </lineage>
</organism>
<feature type="compositionally biased region" description="Polar residues" evidence="2">
    <location>
        <begin position="1"/>
        <end position="12"/>
    </location>
</feature>
<protein>
    <submittedName>
        <fullName evidence="3">Uncharacterized protein</fullName>
    </submittedName>
</protein>
<dbReference type="Proteomes" id="UP000306954">
    <property type="component" value="Unassembled WGS sequence"/>
</dbReference>
<evidence type="ECO:0000313" key="3">
    <source>
        <dbReference type="EMBL" id="TIB16295.1"/>
    </source>
</evidence>
<evidence type="ECO:0000256" key="2">
    <source>
        <dbReference type="SAM" id="MobiDB-lite"/>
    </source>
</evidence>
<evidence type="ECO:0000256" key="1">
    <source>
        <dbReference type="SAM" id="Coils"/>
    </source>
</evidence>
<dbReference type="EMBL" id="SPOF01000004">
    <property type="protein sequence ID" value="TIB16295.1"/>
    <property type="molecule type" value="Genomic_DNA"/>
</dbReference>
<feature type="coiled-coil region" evidence="1">
    <location>
        <begin position="130"/>
        <end position="556"/>
    </location>
</feature>
<proteinExistence type="predicted"/>
<feature type="compositionally biased region" description="Basic and acidic residues" evidence="2">
    <location>
        <begin position="601"/>
        <end position="618"/>
    </location>
</feature>